<dbReference type="EMBL" id="LQQA01000029">
    <property type="protein sequence ID" value="ORX12475.1"/>
    <property type="molecule type" value="Genomic_DNA"/>
</dbReference>
<organism evidence="1 2">
    <name type="scientific">Mycolicibacterium wolinskyi</name>
    <dbReference type="NCBI Taxonomy" id="59750"/>
    <lineage>
        <taxon>Bacteria</taxon>
        <taxon>Bacillati</taxon>
        <taxon>Actinomycetota</taxon>
        <taxon>Actinomycetes</taxon>
        <taxon>Mycobacteriales</taxon>
        <taxon>Mycobacteriaceae</taxon>
        <taxon>Mycolicibacterium</taxon>
    </lineage>
</organism>
<proteinExistence type="predicted"/>
<accession>A0A1X2F259</accession>
<protein>
    <submittedName>
        <fullName evidence="1">Uncharacterized protein</fullName>
    </submittedName>
</protein>
<comment type="caution">
    <text evidence="1">The sequence shown here is derived from an EMBL/GenBank/DDBJ whole genome shotgun (WGS) entry which is preliminary data.</text>
</comment>
<dbReference type="Pfam" id="PF15598">
    <property type="entry name" value="Imm61"/>
    <property type="match status" value="1"/>
</dbReference>
<name>A0A1X2F259_9MYCO</name>
<dbReference type="Proteomes" id="UP000193964">
    <property type="component" value="Unassembled WGS sequence"/>
</dbReference>
<dbReference type="AlphaFoldDB" id="A0A1X2F259"/>
<evidence type="ECO:0000313" key="2">
    <source>
        <dbReference type="Proteomes" id="UP000193964"/>
    </source>
</evidence>
<dbReference type="OrthoDB" id="4726045at2"/>
<sequence length="96" mass="10988">MLGDEIREELSLDYRELPWSPEELAFGYRLTEMQRWYRILIQVDHGPVPAAPDPQLSLVTLVPLSHLLGLPVASIKRSYLCEDGAPLLLRDGRYAR</sequence>
<reference evidence="1 2" key="1">
    <citation type="submission" date="2016-01" db="EMBL/GenBank/DDBJ databases">
        <title>The new phylogeny of the genus Mycobacterium.</title>
        <authorList>
            <person name="Tarcisio F."/>
            <person name="Conor M."/>
            <person name="Antonella G."/>
            <person name="Elisabetta G."/>
            <person name="Giulia F.S."/>
            <person name="Sara T."/>
            <person name="Anna F."/>
            <person name="Clotilde B."/>
            <person name="Roberto B."/>
            <person name="Veronica D.S."/>
            <person name="Fabio R."/>
            <person name="Monica P."/>
            <person name="Olivier J."/>
            <person name="Enrico T."/>
            <person name="Nicola S."/>
        </authorList>
    </citation>
    <scope>NUCLEOTIDE SEQUENCE [LARGE SCALE GENOMIC DNA]</scope>
    <source>
        <strain evidence="1 2">ATCC 700010</strain>
    </source>
</reference>
<dbReference type="InterPro" id="IPR028953">
    <property type="entry name" value="Imm_IFT-like"/>
</dbReference>
<gene>
    <name evidence="1" type="ORF">AWC31_31350</name>
</gene>
<evidence type="ECO:0000313" key="1">
    <source>
        <dbReference type="EMBL" id="ORX12475.1"/>
    </source>
</evidence>